<keyword evidence="2" id="KW-1185">Reference proteome</keyword>
<name>A0AAV7WTU3_PLEWA</name>
<reference evidence="1" key="1">
    <citation type="journal article" date="2022" name="bioRxiv">
        <title>Sequencing and chromosome-scale assembly of the giantPleurodeles waltlgenome.</title>
        <authorList>
            <person name="Brown T."/>
            <person name="Elewa A."/>
            <person name="Iarovenko S."/>
            <person name="Subramanian E."/>
            <person name="Araus A.J."/>
            <person name="Petzold A."/>
            <person name="Susuki M."/>
            <person name="Suzuki K.-i.T."/>
            <person name="Hayashi T."/>
            <person name="Toyoda A."/>
            <person name="Oliveira C."/>
            <person name="Osipova E."/>
            <person name="Leigh N.D."/>
            <person name="Simon A."/>
            <person name="Yun M.H."/>
        </authorList>
    </citation>
    <scope>NUCLEOTIDE SEQUENCE</scope>
    <source>
        <strain evidence="1">20211129_DDA</strain>
        <tissue evidence="1">Liver</tissue>
    </source>
</reference>
<organism evidence="1 2">
    <name type="scientific">Pleurodeles waltl</name>
    <name type="common">Iberian ribbed newt</name>
    <dbReference type="NCBI Taxonomy" id="8319"/>
    <lineage>
        <taxon>Eukaryota</taxon>
        <taxon>Metazoa</taxon>
        <taxon>Chordata</taxon>
        <taxon>Craniata</taxon>
        <taxon>Vertebrata</taxon>
        <taxon>Euteleostomi</taxon>
        <taxon>Amphibia</taxon>
        <taxon>Batrachia</taxon>
        <taxon>Caudata</taxon>
        <taxon>Salamandroidea</taxon>
        <taxon>Salamandridae</taxon>
        <taxon>Pleurodelinae</taxon>
        <taxon>Pleurodeles</taxon>
    </lineage>
</organism>
<dbReference type="EMBL" id="JANPWB010000001">
    <property type="protein sequence ID" value="KAJ1215903.1"/>
    <property type="molecule type" value="Genomic_DNA"/>
</dbReference>
<sequence>MLEWDLRSLELEFYTSKHATTIAAICVKLSDYEEEAIRKTKYLGREVTAHQYEESDHPGRTLTCMLHKPWASVYVEELLD</sequence>
<comment type="caution">
    <text evidence="1">The sequence shown here is derived from an EMBL/GenBank/DDBJ whole genome shotgun (WGS) entry which is preliminary data.</text>
</comment>
<accession>A0AAV7WTU3</accession>
<gene>
    <name evidence="1" type="ORF">NDU88_003510</name>
</gene>
<protein>
    <submittedName>
        <fullName evidence="1">Uncharacterized protein</fullName>
    </submittedName>
</protein>
<dbReference type="AlphaFoldDB" id="A0AAV7WTU3"/>
<evidence type="ECO:0000313" key="2">
    <source>
        <dbReference type="Proteomes" id="UP001066276"/>
    </source>
</evidence>
<dbReference type="Proteomes" id="UP001066276">
    <property type="component" value="Chromosome 1_1"/>
</dbReference>
<evidence type="ECO:0000313" key="1">
    <source>
        <dbReference type="EMBL" id="KAJ1215903.1"/>
    </source>
</evidence>
<proteinExistence type="predicted"/>